<evidence type="ECO:0000313" key="1">
    <source>
        <dbReference type="EMBL" id="EMY71921.1"/>
    </source>
</evidence>
<dbReference type="EMBL" id="AOGY02000006">
    <property type="protein sequence ID" value="EMY71921.1"/>
    <property type="molecule type" value="Genomic_DNA"/>
</dbReference>
<sequence>MKPAVTKALCVKFSILSLEEKLEILKEDPSFRLLVDQMYQNYKENRSTVIL</sequence>
<comment type="caution">
    <text evidence="1">The sequence shown here is derived from an EMBL/GenBank/DDBJ whole genome shotgun (WGS) entry which is preliminary data.</text>
</comment>
<gene>
    <name evidence="1" type="ORF">LEP1GSC199_0078</name>
</gene>
<dbReference type="AlphaFoldDB" id="N1WJ62"/>
<reference evidence="1 2" key="1">
    <citation type="submission" date="2013-03" db="EMBL/GenBank/DDBJ databases">
        <authorList>
            <person name="Harkins D.M."/>
            <person name="Durkin A.S."/>
            <person name="Brinkac L.M."/>
            <person name="Haft D.H."/>
            <person name="Selengut J.D."/>
            <person name="Sanka R."/>
            <person name="DePew J."/>
            <person name="Purushe J."/>
            <person name="Galloway R.L."/>
            <person name="Vinetz J.M."/>
            <person name="Sutton G.G."/>
            <person name="Nierman W.C."/>
            <person name="Fouts D.E."/>
        </authorList>
    </citation>
    <scope>NUCLEOTIDE SEQUENCE [LARGE SCALE GENOMIC DNA]</scope>
    <source>
        <strain evidence="1 2">Waz Holland</strain>
    </source>
</reference>
<organism evidence="1 2">
    <name type="scientific">Leptospira vanthielii serovar Holland str. Waz Holland = ATCC 700522</name>
    <dbReference type="NCBI Taxonomy" id="1218591"/>
    <lineage>
        <taxon>Bacteria</taxon>
        <taxon>Pseudomonadati</taxon>
        <taxon>Spirochaetota</taxon>
        <taxon>Spirochaetia</taxon>
        <taxon>Leptospirales</taxon>
        <taxon>Leptospiraceae</taxon>
        <taxon>Leptospira</taxon>
    </lineage>
</organism>
<evidence type="ECO:0000313" key="2">
    <source>
        <dbReference type="Proteomes" id="UP000012227"/>
    </source>
</evidence>
<proteinExistence type="predicted"/>
<dbReference type="STRING" id="1218591.LEP1GSC199_0078"/>
<dbReference type="Proteomes" id="UP000012227">
    <property type="component" value="Unassembled WGS sequence"/>
</dbReference>
<accession>N1WJ62</accession>
<name>N1WJ62_9LEPT</name>
<protein>
    <submittedName>
        <fullName evidence="1">Uncharacterized protein</fullName>
    </submittedName>
</protein>